<dbReference type="NCBIfam" id="NF002204">
    <property type="entry name" value="PRK01077.1"/>
    <property type="match status" value="1"/>
</dbReference>
<evidence type="ECO:0000259" key="9">
    <source>
        <dbReference type="Pfam" id="PF07685"/>
    </source>
</evidence>
<accession>A0A8I1A8B8</accession>
<dbReference type="InterPro" id="IPR011698">
    <property type="entry name" value="GATase_3"/>
</dbReference>
<sequence length="465" mass="50917">MNEKRPRLVIAGTGSGVGKTTVTLGLMAAFQKRGLKVQGFKAGPDYIDPGYHTAITGRPSRNLDTWMVPPENMVEIFLNGSRDADLSIVEGVMGLYDGKDPLSDKGSTAEIAILLQSPVILVVDVYSLARSAAAVVKGYQGLNPSVPVAGVIANRAGGEGHFQLVKSAIEKECGIPVFGWLPPDPSVDIPERHLGLIPALERGEMVPLFDRLAELMEKGVDLDGLKKVAGNAPLLAGPGRRLFSQKWMEPHSVIIAVAKDAAFHFYYPENLELLKQYGARLQFFSPLKGEPVPEEADGLIVGGGFPEEFVRELSANEEVKRSFRENITRGMPTYAECGGYMYLTEAIVDREGKKHPMTGVIPAVVRMNDRLTALGYREVEAVTDNLLLKQGEKARGHEFHYSTLAMQKEQDAWAYKIRGHAGNKREGYARGNLLAGYTHLHFASNPSVAKRFIVACRNYRDSKKG</sequence>
<dbReference type="SUPFAM" id="SSF52317">
    <property type="entry name" value="Class I glutamine amidotransferase-like"/>
    <property type="match status" value="1"/>
</dbReference>
<evidence type="ECO:0000256" key="5">
    <source>
        <dbReference type="ARBA" id="ARBA00022842"/>
    </source>
</evidence>
<feature type="domain" description="CobB/CobQ-like glutamine amidotransferase" evidence="9">
    <location>
        <begin position="255"/>
        <end position="445"/>
    </location>
</feature>
<dbReference type="InterPro" id="IPR002586">
    <property type="entry name" value="CobQ/CobB/MinD/ParA_Nub-bd_dom"/>
</dbReference>
<feature type="active site" description="Nucleophile" evidence="7">
    <location>
        <position position="337"/>
    </location>
</feature>
<dbReference type="SUPFAM" id="SSF52540">
    <property type="entry name" value="P-loop containing nucleoside triphosphate hydrolases"/>
    <property type="match status" value="1"/>
</dbReference>
<comment type="function">
    <text evidence="7">Catalyzes the ATP-dependent amidation of the two carboxylate groups at positions a and c of cobyrinate, using either L-glutamine or ammonia as the nitrogen source.</text>
</comment>
<dbReference type="EMBL" id="JAECVW010000002">
    <property type="protein sequence ID" value="MBH8594695.1"/>
    <property type="molecule type" value="Genomic_DNA"/>
</dbReference>
<reference evidence="10 11" key="1">
    <citation type="submission" date="2020-12" db="EMBL/GenBank/DDBJ databases">
        <title>WGS of Thermoactinomyces spp.</title>
        <authorList>
            <person name="Cheng K."/>
        </authorList>
    </citation>
    <scope>NUCLEOTIDE SEQUENCE [LARGE SCALE GENOMIC DNA]</scope>
    <source>
        <strain evidence="11">CICC 10671\DSM 43846</strain>
    </source>
</reference>
<comment type="catalytic activity">
    <reaction evidence="7">
        <text>cob(II)yrinate + 2 L-glutamine + 2 ATP + 2 H2O = cob(II)yrinate a,c diamide + 2 L-glutamate + 2 ADP + 2 phosphate + 2 H(+)</text>
        <dbReference type="Rhea" id="RHEA:26289"/>
        <dbReference type="ChEBI" id="CHEBI:15377"/>
        <dbReference type="ChEBI" id="CHEBI:15378"/>
        <dbReference type="ChEBI" id="CHEBI:29985"/>
        <dbReference type="ChEBI" id="CHEBI:30616"/>
        <dbReference type="ChEBI" id="CHEBI:43474"/>
        <dbReference type="ChEBI" id="CHEBI:58359"/>
        <dbReference type="ChEBI" id="CHEBI:58537"/>
        <dbReference type="ChEBI" id="CHEBI:58894"/>
        <dbReference type="ChEBI" id="CHEBI:456216"/>
        <dbReference type="EC" id="6.3.5.11"/>
    </reaction>
</comment>
<dbReference type="PANTHER" id="PTHR43873">
    <property type="entry name" value="COBYRINATE A,C-DIAMIDE SYNTHASE"/>
    <property type="match status" value="1"/>
</dbReference>
<evidence type="ECO:0000256" key="1">
    <source>
        <dbReference type="ARBA" id="ARBA00001946"/>
    </source>
</evidence>
<evidence type="ECO:0000256" key="7">
    <source>
        <dbReference type="HAMAP-Rule" id="MF_00027"/>
    </source>
</evidence>
<dbReference type="Pfam" id="PF01656">
    <property type="entry name" value="CbiA"/>
    <property type="match status" value="1"/>
</dbReference>
<dbReference type="GO" id="GO:0042242">
    <property type="term" value="F:cobyrinic acid a,c-diamide synthase activity"/>
    <property type="evidence" value="ECO:0007669"/>
    <property type="project" value="UniProtKB-UniRule"/>
</dbReference>
<keyword evidence="2 7" id="KW-0436">Ligase</keyword>
<dbReference type="GO" id="GO:0005524">
    <property type="term" value="F:ATP binding"/>
    <property type="evidence" value="ECO:0007669"/>
    <property type="project" value="UniProtKB-UniRule"/>
</dbReference>
<evidence type="ECO:0000256" key="3">
    <source>
        <dbReference type="ARBA" id="ARBA00022741"/>
    </source>
</evidence>
<dbReference type="EC" id="6.3.5.11" evidence="7"/>
<evidence type="ECO:0000256" key="4">
    <source>
        <dbReference type="ARBA" id="ARBA00022840"/>
    </source>
</evidence>
<dbReference type="PROSITE" id="PS51274">
    <property type="entry name" value="GATASE_COBBQ"/>
    <property type="match status" value="1"/>
</dbReference>
<gene>
    <name evidence="7" type="primary">cbiA</name>
    <name evidence="10" type="ORF">I8U20_05050</name>
</gene>
<dbReference type="CDD" id="cd03130">
    <property type="entry name" value="GATase1_CobB"/>
    <property type="match status" value="1"/>
</dbReference>
<dbReference type="Gene3D" id="3.40.50.880">
    <property type="match status" value="1"/>
</dbReference>
<keyword evidence="6 7" id="KW-0315">Glutamine amidotransferase</keyword>
<dbReference type="AlphaFoldDB" id="A0A8I1A8B8"/>
<evidence type="ECO:0000256" key="6">
    <source>
        <dbReference type="ARBA" id="ARBA00022962"/>
    </source>
</evidence>
<dbReference type="InterPro" id="IPR029062">
    <property type="entry name" value="Class_I_gatase-like"/>
</dbReference>
<dbReference type="CDD" id="cd05388">
    <property type="entry name" value="CobB_N"/>
    <property type="match status" value="1"/>
</dbReference>
<evidence type="ECO:0000313" key="10">
    <source>
        <dbReference type="EMBL" id="MBH8594695.1"/>
    </source>
</evidence>
<comment type="pathway">
    <text evidence="7">Cofactor biosynthesis; adenosylcobalamin biosynthesis; cob(II)yrinate a,c-diamide from sirohydrochlorin (anaerobic route): step 10/10.</text>
</comment>
<dbReference type="PANTHER" id="PTHR43873:SF1">
    <property type="entry name" value="COBYRINATE A,C-DIAMIDE SYNTHASE"/>
    <property type="match status" value="1"/>
</dbReference>
<organism evidence="10 11">
    <name type="scientific">Thermoactinomyces intermedius</name>
    <dbReference type="NCBI Taxonomy" id="2024"/>
    <lineage>
        <taxon>Bacteria</taxon>
        <taxon>Bacillati</taxon>
        <taxon>Bacillota</taxon>
        <taxon>Bacilli</taxon>
        <taxon>Bacillales</taxon>
        <taxon>Thermoactinomycetaceae</taxon>
        <taxon>Thermoactinomyces</taxon>
    </lineage>
</organism>
<dbReference type="RefSeq" id="WP_181731929.1">
    <property type="nucleotide sequence ID" value="NZ_JACEIR010000004.1"/>
</dbReference>
<comment type="miscellaneous">
    <text evidence="7">The a and c carboxylates of cobyrinate are activated for nucleophilic attack via formation of a phosphorylated intermediate by ATP. CbiA catalyzes first the amidation of the c-carboxylate, and then that of the a-carboxylate.</text>
</comment>
<evidence type="ECO:0000313" key="11">
    <source>
        <dbReference type="Proteomes" id="UP000633619"/>
    </source>
</evidence>
<proteinExistence type="inferred from homology"/>
<keyword evidence="4 7" id="KW-0067">ATP-binding</keyword>
<dbReference type="Pfam" id="PF07685">
    <property type="entry name" value="GATase_3"/>
    <property type="match status" value="1"/>
</dbReference>
<evidence type="ECO:0000256" key="2">
    <source>
        <dbReference type="ARBA" id="ARBA00022598"/>
    </source>
</evidence>
<comment type="cofactor">
    <cofactor evidence="1 7">
        <name>Mg(2+)</name>
        <dbReference type="ChEBI" id="CHEBI:18420"/>
    </cofactor>
</comment>
<dbReference type="InterPro" id="IPR027417">
    <property type="entry name" value="P-loop_NTPase"/>
</dbReference>
<dbReference type="GO" id="GO:0009236">
    <property type="term" value="P:cobalamin biosynthetic process"/>
    <property type="evidence" value="ECO:0007669"/>
    <property type="project" value="UniProtKB-UniRule"/>
</dbReference>
<dbReference type="InterPro" id="IPR004484">
    <property type="entry name" value="CbiA/CobB_synth"/>
</dbReference>
<evidence type="ECO:0000259" key="8">
    <source>
        <dbReference type="Pfam" id="PF01656"/>
    </source>
</evidence>
<keyword evidence="7" id="KW-0169">Cobalamin biosynthesis</keyword>
<protein>
    <recommendedName>
        <fullName evidence="7">Cobyrinate a,c-diamide synthase</fullName>
        <ecNumber evidence="7">6.3.5.11</ecNumber>
    </recommendedName>
    <alternativeName>
        <fullName evidence="7">Cobyrinic acid a,c-diamide synthetase</fullName>
    </alternativeName>
</protein>
<comment type="similarity">
    <text evidence="7">Belongs to the CobB/CbiA family.</text>
</comment>
<keyword evidence="3 7" id="KW-0547">Nucleotide-binding</keyword>
<dbReference type="NCBIfam" id="TIGR00379">
    <property type="entry name" value="cobB"/>
    <property type="match status" value="1"/>
</dbReference>
<feature type="domain" description="CobQ/CobB/MinD/ParA nucleotide binding" evidence="8">
    <location>
        <begin position="8"/>
        <end position="194"/>
    </location>
</feature>
<name>A0A8I1A8B8_THEIN</name>
<comment type="domain">
    <text evidence="7">Comprises of two domains. The C-terminal domain contains the binding site for glutamine and catalyzes the hydrolysis of this substrate to glutamate and ammonia. The N-terminal domain is anticipated to bind ATP and cobyrinate and catalyzes the ultimate synthesis of the diamide product. The ammonia produced via the glutaminase domain is probably translocated to the adjacent domain via a molecular tunnel, where it reacts with an activated intermediate.</text>
</comment>
<comment type="caution">
    <text evidence="10">The sequence shown here is derived from an EMBL/GenBank/DDBJ whole genome shotgun (WGS) entry which is preliminary data.</text>
</comment>
<feature type="site" description="Increases nucleophilicity of active site Cys" evidence="7">
    <location>
        <position position="439"/>
    </location>
</feature>
<dbReference type="Gene3D" id="3.40.50.300">
    <property type="entry name" value="P-loop containing nucleotide triphosphate hydrolases"/>
    <property type="match status" value="2"/>
</dbReference>
<dbReference type="UniPathway" id="UPA00148">
    <property type="reaction ID" value="UER00231"/>
</dbReference>
<dbReference type="Proteomes" id="UP000633619">
    <property type="component" value="Unassembled WGS sequence"/>
</dbReference>
<keyword evidence="11" id="KW-1185">Reference proteome</keyword>
<dbReference type="HAMAP" id="MF_00027">
    <property type="entry name" value="CobB_CbiA"/>
    <property type="match status" value="1"/>
</dbReference>
<keyword evidence="5 7" id="KW-0460">Magnesium</keyword>